<evidence type="ECO:0000313" key="8">
    <source>
        <dbReference type="EMBL" id="OMJ73444.1"/>
    </source>
</evidence>
<keyword evidence="4 7" id="KW-1133">Transmembrane helix</keyword>
<dbReference type="GO" id="GO:0006816">
    <property type="term" value="P:calcium ion transport"/>
    <property type="evidence" value="ECO:0007669"/>
    <property type="project" value="TreeGrafter"/>
</dbReference>
<feature type="transmembrane region" description="Helical" evidence="7">
    <location>
        <begin position="3492"/>
        <end position="3513"/>
    </location>
</feature>
<feature type="region of interest" description="Disordered" evidence="6">
    <location>
        <begin position="3280"/>
        <end position="3347"/>
    </location>
</feature>
<feature type="region of interest" description="Disordered" evidence="6">
    <location>
        <begin position="3427"/>
        <end position="3448"/>
    </location>
</feature>
<keyword evidence="3" id="KW-0677">Repeat</keyword>
<feature type="region of interest" description="Disordered" evidence="6">
    <location>
        <begin position="2983"/>
        <end position="3265"/>
    </location>
</feature>
<organism evidence="8 9">
    <name type="scientific">Stentor coeruleus</name>
    <dbReference type="NCBI Taxonomy" id="5963"/>
    <lineage>
        <taxon>Eukaryota</taxon>
        <taxon>Sar</taxon>
        <taxon>Alveolata</taxon>
        <taxon>Ciliophora</taxon>
        <taxon>Postciliodesmatophora</taxon>
        <taxon>Heterotrichea</taxon>
        <taxon>Heterotrichida</taxon>
        <taxon>Stentoridae</taxon>
        <taxon>Stentor</taxon>
    </lineage>
</organism>
<proteinExistence type="predicted"/>
<accession>A0A1R2B9K1</accession>
<feature type="transmembrane region" description="Helical" evidence="7">
    <location>
        <begin position="3612"/>
        <end position="3631"/>
    </location>
</feature>
<feature type="transmembrane region" description="Helical" evidence="7">
    <location>
        <begin position="3533"/>
        <end position="3555"/>
    </location>
</feature>
<evidence type="ECO:0000256" key="7">
    <source>
        <dbReference type="SAM" id="Phobius"/>
    </source>
</evidence>
<evidence type="ECO:0000313" key="9">
    <source>
        <dbReference type="Proteomes" id="UP000187209"/>
    </source>
</evidence>
<comment type="subcellular location">
    <subcellularLocation>
        <location evidence="1">Membrane</location>
    </subcellularLocation>
</comment>
<dbReference type="InterPro" id="IPR000203">
    <property type="entry name" value="GPS"/>
</dbReference>
<keyword evidence="5 7" id="KW-0472">Membrane</keyword>
<dbReference type="CDD" id="cd00064">
    <property type="entry name" value="FU"/>
    <property type="match status" value="4"/>
</dbReference>
<dbReference type="Pfam" id="PF13385">
    <property type="entry name" value="Laminin_G_3"/>
    <property type="match status" value="2"/>
</dbReference>
<evidence type="ECO:0000256" key="2">
    <source>
        <dbReference type="ARBA" id="ARBA00022692"/>
    </source>
</evidence>
<dbReference type="InterPro" id="IPR006212">
    <property type="entry name" value="Furin_repeat"/>
</dbReference>
<feature type="transmembrane region" description="Helical" evidence="7">
    <location>
        <begin position="3582"/>
        <end position="3600"/>
    </location>
</feature>
<dbReference type="SMART" id="SM00261">
    <property type="entry name" value="FU"/>
    <property type="match status" value="5"/>
</dbReference>
<evidence type="ECO:0000256" key="5">
    <source>
        <dbReference type="ARBA" id="ARBA00023136"/>
    </source>
</evidence>
<feature type="compositionally biased region" description="Basic and acidic residues" evidence="6">
    <location>
        <begin position="3400"/>
        <end position="3413"/>
    </location>
</feature>
<keyword evidence="2 7" id="KW-0812">Transmembrane</keyword>
<dbReference type="SUPFAM" id="SSF49899">
    <property type="entry name" value="Concanavalin A-like lectins/glucanases"/>
    <property type="match status" value="5"/>
</dbReference>
<evidence type="ECO:0000256" key="6">
    <source>
        <dbReference type="SAM" id="MobiDB-lite"/>
    </source>
</evidence>
<dbReference type="EMBL" id="MPUH01000821">
    <property type="protein sequence ID" value="OMJ73444.1"/>
    <property type="molecule type" value="Genomic_DNA"/>
</dbReference>
<dbReference type="Proteomes" id="UP000187209">
    <property type="component" value="Unassembled WGS sequence"/>
</dbReference>
<dbReference type="InterPro" id="IPR013320">
    <property type="entry name" value="ConA-like_dom_sf"/>
</dbReference>
<evidence type="ECO:0000256" key="4">
    <source>
        <dbReference type="ARBA" id="ARBA00022989"/>
    </source>
</evidence>
<feature type="region of interest" description="Disordered" evidence="6">
    <location>
        <begin position="3369"/>
        <end position="3413"/>
    </location>
</feature>
<feature type="compositionally biased region" description="Polar residues" evidence="6">
    <location>
        <begin position="3228"/>
        <end position="3247"/>
    </location>
</feature>
<feature type="compositionally biased region" description="Polar residues" evidence="6">
    <location>
        <begin position="3193"/>
        <end position="3209"/>
    </location>
</feature>
<reference evidence="8 9" key="1">
    <citation type="submission" date="2016-11" db="EMBL/GenBank/DDBJ databases">
        <title>The macronuclear genome of Stentor coeruleus: a giant cell with tiny introns.</title>
        <authorList>
            <person name="Slabodnick M."/>
            <person name="Ruby J.G."/>
            <person name="Reiff S.B."/>
            <person name="Swart E.C."/>
            <person name="Gosai S."/>
            <person name="Prabakaran S."/>
            <person name="Witkowska E."/>
            <person name="Larue G.E."/>
            <person name="Fisher S."/>
            <person name="Freeman R.M."/>
            <person name="Gunawardena J."/>
            <person name="Chu W."/>
            <person name="Stover N.A."/>
            <person name="Gregory B.D."/>
            <person name="Nowacki M."/>
            <person name="Derisi J."/>
            <person name="Roy S.W."/>
            <person name="Marshall W.F."/>
            <person name="Sood P."/>
        </authorList>
    </citation>
    <scope>NUCLEOTIDE SEQUENCE [LARGE SCALE GENOMIC DNA]</scope>
    <source>
        <strain evidence="8">WM001</strain>
    </source>
</reference>
<dbReference type="GO" id="GO:0005261">
    <property type="term" value="F:monoatomic cation channel activity"/>
    <property type="evidence" value="ECO:0007669"/>
    <property type="project" value="TreeGrafter"/>
</dbReference>
<feature type="compositionally biased region" description="Polar residues" evidence="6">
    <location>
        <begin position="3076"/>
        <end position="3088"/>
    </location>
</feature>
<dbReference type="Gene3D" id="2.60.120.200">
    <property type="match status" value="3"/>
</dbReference>
<evidence type="ECO:0000256" key="3">
    <source>
        <dbReference type="ARBA" id="ARBA00022737"/>
    </source>
</evidence>
<feature type="compositionally biased region" description="Basic and acidic residues" evidence="6">
    <location>
        <begin position="3369"/>
        <end position="3392"/>
    </location>
</feature>
<feature type="compositionally biased region" description="Basic and acidic residues" evidence="6">
    <location>
        <begin position="3158"/>
        <end position="3174"/>
    </location>
</feature>
<protein>
    <submittedName>
        <fullName evidence="8">Uncharacterized protein</fullName>
    </submittedName>
</protein>
<feature type="compositionally biased region" description="Polar residues" evidence="6">
    <location>
        <begin position="3297"/>
        <end position="3307"/>
    </location>
</feature>
<evidence type="ECO:0000256" key="1">
    <source>
        <dbReference type="ARBA" id="ARBA00004370"/>
    </source>
</evidence>
<dbReference type="GO" id="GO:0005886">
    <property type="term" value="C:plasma membrane"/>
    <property type="evidence" value="ECO:0007669"/>
    <property type="project" value="TreeGrafter"/>
</dbReference>
<keyword evidence="9" id="KW-1185">Reference proteome</keyword>
<sequence>MLTLFALIALVQGSCDWGVYDDPNSLGSCLPCNVACGDCTGPNPYECTQCSSDYSLINGICMRYCPLGFQATENVCEDKTTDDIAYNIDFTRISNSVKDKALILGSVIPISAGSTSNYYPTYDINDPYAVSSRGFYFNGNAYFKNDDSNPTFGPVFTLAMWLKPIEGTSYVFTKQTTSNYYVSISLNGFVPVVKMYVSSQQTFTSANALTGSSWNFLMVKATLDNYKSKITVMANTATSTSSTYSTYFNDTFSSFYCTVGGQYTSNTFNSFYTGYIWSLMLSNKDLPSSTFMQSSGCSGCSICPTGNSNQCISDCNYKQYINSGSCVDCTSVCQTYGCVRNDIKCNLCYDQKCSYCSTFFAGCTLCVPHAYLLADSSCTCDYNYIWDTELEECRPCSEKCSTCDGGGYLGCSSCKDGYYMHWGLCLGSCPTGYEISGKNCVLISNKRIMNMKFNKIEPVVYDIVYGIPAVTGSSSKFYPDYDLDDPIPAIERGYYFDGSALMHYAPYSTWTTPYLTFSPVCYIALWIAPETANGIIYSSRSSSMSYSIIVQIELANAYPKIILAISLSSSSTDQTYPFYTSTQAISLNSWSYVVFSISLDSHERTYMTCYINKVPQTSTLMGQGHFTDVTEQNSMIMGTAQTGSSTLDTNYYVGYIYQIIVDVDLENPNTDIGSACDDGCTSCLLDGTCLNFCDISQYPSGNLPNECINCNSNCLTVGCVDNDDTCNLCGDKSCEVCTSYDVADCTTYKCDPGTYKVIGMSECQACDLSCAECNNAGPSSCTSCTGSLYLFENTCHSFCPTGYEAGVNVCSLVKSPVIDLNLLEIHGAVPDIQLDYKIFAGSQDIFYPTFDSCDPWPLKNRGYYFWGGAYLQFPPTTIDDGTFTFGNQFTISAWIKSESDGSILEKVSDTYINYILLSITNEKLKISLKLTGQSSVTSSNTFISSTWTFIAVSAKIGSDSITSAIFYINSKTENKDIGSGAFTDLQTDYIMTIGASKTNAGYTNYWTGSLYMLKIYPSALIPNDYSTTCSNTEFSCSICPKATLKCLDTCDQNHWWNGASCKDCKECSYDSCVRSDKSCNLCYDVRCLICTTFSSGSCTECKEHASLSNGVCICDTNYLWDSTEEACVYCDPDIKASLQGLCLDECPTGYTNTAGVCTGNEGKVFEIKLDKKIRGTITDLIGGLITTTTGISSEYYPYYDLGDPYGGKDRGYYFNGYSSYLNIDEGIDNSHQLVLSPKFAIGFWVYPVDSGVIFAKQSESSLGLLIEILDTLYVQVSIILYQTDSPLICSSTIKVALKDWNYIGVTVSLGDDLSAIVTILVNKVLSSPVYSGSTYYNDFQSSYTAILGAKYNDTLVLDDYFTGYIQSITVWNTDQSLIGEVSSSCTGGCTICPTTGTCLTDCGVEQYYISSCLSCKSACGEGCVRGEDCNLCYDRLCEFCGDYTSSGCTKCVDGANFVSGVCQCTTGTSMSRSNGNLYCATTCMPYCATCYSSINGGCLSCIDGYFLDNNNLCVPECQSGYTGSNKICSSKSPNSKILHYIFDTTINNPPDKTNKLLAYMGSTTSYSGNYDINDPIPLLKRGIYFNGNKKYTQLPINDVESRGVIMGNTHSIKLWLKPLSSSNTGCLLVKELSSVKYFYLSLDNTLVPTVYYKLLSSNDASSSSISATGKTLQVSLWQELVVVFKRSGRSSTATIYLNGVPGKTNLVVKTFFTELKTYKFKLGYTETDLTSYKGYIYELIIYNYAINPIAPDLTSCDCDACSSDGTCLSDCDSLEYIDDNGLCESCLPECTNGCLNGDNCEGNEDPLCGEYTSFSASTCTKCKNLALFISSKCQCGDHTIAYPTYCECISGYEGVDGSCLPCYYHIQTVDIDSYFSEDFLSLEFDFAFELQSSTSATCSVLFSTDTLALFGTGYSCKWSSDKKKLTVILGNDPEVFKDSVITFNRNTLLTKIETCGSDRGPILTVIYFKYDIPEIIPEADITAPYEYYIYCGNLSMSGSYSTGGYGRKLKYEWYFDSNPNLTVLMETDLTQVDLEYNNNTLSPSTVNASLTVTNWLGFNNTAWQIIEVNPGVGLDLGLDKNIKWKMTSQTSKSIYVQANSECKISDNLTYFWTIDSYSGENAYVNQQLLWSSQKTPSKLYIPKGSLGPGIYIFQLRIHDNDLNLDGKTKLKITIYYSELEINFNPPYRTVDLNQDFILDGSVADDPDNLPGIIEYEWSCYSNSNCTDIISDINAKKPKVLKGTLQEGLVYNFTLTITKDVRSMINTLSVLPNTNTSLIASFDKKPIYINNQENFVLRPELSKNCNCTYEWRFVSGGDIVINTDIKGKDLGIEPYSMQEGMLYVMELVVDDESGDVSIFREYFTVDIPPIGGTLYANIYYGDEKTTVFKLTAPNWYDPKDTSLPLTYQFGYYLDSNAYYVNMKNESYIYYTTLPASDPLNVFVRVYDIYGVYSEISIQLHIQSTSLDIPKLIQETNYLLDLSWTDPDILPGQITSLALYISENTDNITYIYEAFTTSIYAIEILRDSLQDIDFSKIDVLLNMINITTIYPVDSSNKTTLFQLLNSITQIISDDKVIMSADRAQSYVEVITNISPFSAATVFDNPQELYQANEVLKALALASSETMGQTQSTTYGSGPIKAHFKLYKGDEIWNFTSPESFNQTFINLPVCQNLSFVSSMTILSILTTYNTEENLYNTTDEYSSAIEFSLVQIFNDTQIYISTDLTPDTINITVPVWNLDKKPKCGYWDSIKWSTKGCKLDRLDGNYSHCKCTHMSLYTSGSHISEGSDDSNDMPIIIFIVCLLAFLWVFLACCLIFKDRKENESKVFVEKILAGMPIMGAKKQPRFMNNEVADQLGRTWKVEDRPENRKDSQYVPAAKIGVIGAYFDEKVDPSGELKDENKSLKKAQEYKSGQKFEGISQPDINVHEKSNQGLKVPGYETGSHLGAILPFTDDIHPKGTGNNSKGPNYQSGPRLQGIQGLDEDKIENKGNLGQKGSEYQSGPRLGGIQNPEIYDLDTSGKNIGNPVGYQQMDRFGGIKGFEDKKDPGTGDGKGHGEGNYNPRGMKNIEGPQGNDRYQEGQTKGPNYQSAQKLGEIIPLDPDDPESTYGPQGKPSQSYRPGPKFEGIEQIDLDKPSGNQGFQGKNPNPYQSGPKLGGIKQLDPDHSANEPEHYERDPQNYQSAPRLGGIIPLNDPSAKNPTLSTGPSGKTPYNSPPHIGGVLGLPAESARIGSSSTVGSKNEYTSPSKFQGISPIDDQGGYSMPPDVKIAELGDKGAKMILKNTDSGDFQKKKFAGNTDAPYSSESSKTTAHGMRVGTLEIDPNEVGEVNTKTQHPKPHEGKEKNMPVGTVMEQTGYKKKFDDHIKVEEFSIHNPKNLDEDQEHHEDKNVSEKSRLIQTGENNPRDSRLSLESKSRLQKPIEEEKIAENTELFTQPDSPKGRLQFRRKKHDDQEIPNIEERQELRYHPWIANYFFSAIMLYHENYTRFSRCCQGVCSFLLQAIFIGLIVSGLGKTYGEDKGNTMDSQVSNLIFQDIAIAFSMVIVTNLIVGAMLCLFFRRTKVQQYYSDEDKLRIYKNNKIRERIGVGFVLLIIIGTIIGVGLLEMSMLSTGSMLWVICLFIAFIFDFFVVQLLKMVIYNYFWPGLILPVS</sequence>
<dbReference type="SUPFAM" id="SSF57184">
    <property type="entry name" value="Growth factor receptor domain"/>
    <property type="match status" value="5"/>
</dbReference>
<dbReference type="PANTHER" id="PTHR46730">
    <property type="entry name" value="POLYCYSTIN-1"/>
    <property type="match status" value="1"/>
</dbReference>
<dbReference type="Gene3D" id="2.10.220.10">
    <property type="entry name" value="Hormone Receptor, Insulin-like Growth Factor Receptor 1, Chain A, domain 2"/>
    <property type="match status" value="4"/>
</dbReference>
<dbReference type="SMART" id="SM00303">
    <property type="entry name" value="GPS"/>
    <property type="match status" value="1"/>
</dbReference>
<feature type="compositionally biased region" description="Basic and acidic residues" evidence="6">
    <location>
        <begin position="3037"/>
        <end position="3053"/>
    </location>
</feature>
<feature type="transmembrane region" description="Helical" evidence="7">
    <location>
        <begin position="2793"/>
        <end position="2814"/>
    </location>
</feature>
<name>A0A1R2B9K1_9CILI</name>
<dbReference type="InterPro" id="IPR009030">
    <property type="entry name" value="Growth_fac_rcpt_cys_sf"/>
</dbReference>
<dbReference type="PANTHER" id="PTHR46730:SF1">
    <property type="entry name" value="PLAT DOMAIN-CONTAINING PROTEIN"/>
    <property type="match status" value="1"/>
</dbReference>
<dbReference type="OrthoDB" id="2121937at2759"/>
<feature type="compositionally biased region" description="Polar residues" evidence="6">
    <location>
        <begin position="3133"/>
        <end position="3147"/>
    </location>
</feature>
<comment type="caution">
    <text evidence="8">The sequence shown here is derived from an EMBL/GenBank/DDBJ whole genome shotgun (WGS) entry which is preliminary data.</text>
</comment>
<gene>
    <name evidence="8" type="ORF">SteCoe_27861</name>
</gene>